<reference evidence="1 2" key="1">
    <citation type="journal article" date="2019" name="Int. J. Syst. Evol. Microbiol.">
        <title>The Global Catalogue of Microorganisms (GCM) 10K type strain sequencing project: providing services to taxonomists for standard genome sequencing and annotation.</title>
        <authorList>
            <consortium name="The Broad Institute Genomics Platform"/>
            <consortium name="The Broad Institute Genome Sequencing Center for Infectious Disease"/>
            <person name="Wu L."/>
            <person name="Ma J."/>
        </authorList>
    </citation>
    <scope>NUCLEOTIDE SEQUENCE [LARGE SCALE GENOMIC DNA]</scope>
    <source>
        <strain evidence="1 2">JCM 9088</strain>
    </source>
</reference>
<accession>A0ABN3X2Q7</accession>
<protein>
    <submittedName>
        <fullName evidence="1">Uncharacterized protein</fullName>
    </submittedName>
</protein>
<evidence type="ECO:0000313" key="1">
    <source>
        <dbReference type="EMBL" id="GAA2933780.1"/>
    </source>
</evidence>
<keyword evidence="2" id="KW-1185">Reference proteome</keyword>
<sequence>MAGGSSRHGHGKLARRVAHIAVAGEDTAESEGLGIPALSNQKSVLISAEFDLPREIRCSAVMRRDTDFDDEASRPASLPRHLDRQLRHIRAVK</sequence>
<organism evidence="1 2">
    <name type="scientific">Streptomyces enissocaesilis</name>
    <dbReference type="NCBI Taxonomy" id="332589"/>
    <lineage>
        <taxon>Bacteria</taxon>
        <taxon>Bacillati</taxon>
        <taxon>Actinomycetota</taxon>
        <taxon>Actinomycetes</taxon>
        <taxon>Kitasatosporales</taxon>
        <taxon>Streptomycetaceae</taxon>
        <taxon>Streptomyces</taxon>
        <taxon>Streptomyces rochei group</taxon>
    </lineage>
</organism>
<evidence type="ECO:0000313" key="2">
    <source>
        <dbReference type="Proteomes" id="UP001500403"/>
    </source>
</evidence>
<gene>
    <name evidence="1" type="ORF">GCM10010446_18220</name>
</gene>
<proteinExistence type="predicted"/>
<comment type="caution">
    <text evidence="1">The sequence shown here is derived from an EMBL/GenBank/DDBJ whole genome shotgun (WGS) entry which is preliminary data.</text>
</comment>
<name>A0ABN3X2Q7_9ACTN</name>
<dbReference type="Proteomes" id="UP001500403">
    <property type="component" value="Unassembled WGS sequence"/>
</dbReference>
<dbReference type="EMBL" id="BAAAUD010000018">
    <property type="protein sequence ID" value="GAA2933780.1"/>
    <property type="molecule type" value="Genomic_DNA"/>
</dbReference>